<evidence type="ECO:0000256" key="2">
    <source>
        <dbReference type="PROSITE-ProRule" id="PRU00176"/>
    </source>
</evidence>
<dbReference type="Proteomes" id="UP001057455">
    <property type="component" value="Unassembled WGS sequence"/>
</dbReference>
<dbReference type="SUPFAM" id="SSF54928">
    <property type="entry name" value="RNA-binding domain, RBD"/>
    <property type="match status" value="1"/>
</dbReference>
<dbReference type="InterPro" id="IPR035967">
    <property type="entry name" value="SWAP/Surp_sf"/>
</dbReference>
<evidence type="ECO:0000256" key="1">
    <source>
        <dbReference type="ARBA" id="ARBA00022884"/>
    </source>
</evidence>
<feature type="domain" description="RRM" evidence="4">
    <location>
        <begin position="174"/>
        <end position="254"/>
    </location>
</feature>
<dbReference type="InterPro" id="IPR051485">
    <property type="entry name" value="SR-CTD_assoc_factor"/>
</dbReference>
<feature type="domain" description="SURP motif" evidence="5">
    <location>
        <begin position="302"/>
        <end position="345"/>
    </location>
</feature>
<sequence>MAHVVGRLKKQKEDDLNKEQDRLEAARIYSEYVRDFEGNGIPSEAAPGLQFVKGGESTKDVNKSTTTPQTVSSVFDTEGTVDTPEVPIDEHSAIYLQFVKPAQPEPHSIRPPTGKTREIDAFIQELKEKQQRQDAERALQRRQQSQQSSSTRYDTSVERDLSKSDNGHSSGGRNILFVGNLVPSIQERDLHLIFIRFGPIERINILPSTSQDRQEPSCYAFVTYRNVTDAVCAKEVIDGSSILGRSCKIKWGHDDYRKSQNDELAHVASPDATPVVSRIQPLLADANGVTVVIPANPAKRAVIDLVARYVAEGGSDFEHMIMSSESREGLFSFIHDRHSPDHVYYRWKVYSILQGDSETCWSTEPFRIMDGGLLWHPPCVTPCSMSSATQTIPSLSLSQNGLTPLQPSELSRLNQILSSCNTTRGYIGEAMMFIINHGESAVQVTDCLVNAILEDSPTVDKKISRLYILSDVLYNTSASHPFGWLYRTTFEKRIPEIFVNIRDFTKSCQSKIAVQELLHCIDRMLPAWHQWNAYPPEYLYGLESLLWGPDISSFVELPHFDKHRDSIDPEHDGDDMEYFDVLSRFSLQWREKAYEYLLLRLKRLKQLCITRGLVTSPYTRPALVIRLVIYDMYVASRENRHMDFMLSPDTAPNMGVPADPTDGVHPSPADEDHIIDDKDVTLNSREDIVVCDRSSDMDPSSDTDSSVTPAPIPLEVGATEDTQAIPVPLQETDTASLQDDSVPSGDLQDVGLPHEDDDIDDMFATDN</sequence>
<evidence type="ECO:0000259" key="6">
    <source>
        <dbReference type="PROSITE" id="PS51391"/>
    </source>
</evidence>
<dbReference type="PROSITE" id="PS50102">
    <property type="entry name" value="RRM"/>
    <property type="match status" value="1"/>
</dbReference>
<dbReference type="Pfam" id="PF04818">
    <property type="entry name" value="CID"/>
    <property type="match status" value="1"/>
</dbReference>
<dbReference type="OrthoDB" id="377209at2759"/>
<keyword evidence="8" id="KW-1185">Reference proteome</keyword>
<dbReference type="InterPro" id="IPR006569">
    <property type="entry name" value="CID_dom"/>
</dbReference>
<evidence type="ECO:0000313" key="7">
    <source>
        <dbReference type="EMBL" id="GFE53445.1"/>
    </source>
</evidence>
<dbReference type="Gene3D" id="3.30.70.330">
    <property type="match status" value="1"/>
</dbReference>
<dbReference type="PROSITE" id="PS50128">
    <property type="entry name" value="SURP"/>
    <property type="match status" value="1"/>
</dbReference>
<evidence type="ECO:0000256" key="3">
    <source>
        <dbReference type="SAM" id="MobiDB-lite"/>
    </source>
</evidence>
<proteinExistence type="predicted"/>
<feature type="compositionally biased region" description="Basic and acidic residues" evidence="3">
    <location>
        <begin position="127"/>
        <end position="139"/>
    </location>
</feature>
<dbReference type="Pfam" id="PF00076">
    <property type="entry name" value="RRM_1"/>
    <property type="match status" value="1"/>
</dbReference>
<reference evidence="7" key="1">
    <citation type="submission" date="2019-12" db="EMBL/GenBank/DDBJ databases">
        <title>Genome sequence of Babesia ovis.</title>
        <authorList>
            <person name="Yamagishi J."/>
            <person name="Sevinc F."/>
            <person name="Xuan X."/>
        </authorList>
    </citation>
    <scope>NUCLEOTIDE SEQUENCE</scope>
    <source>
        <strain evidence="7">Selcuk</strain>
    </source>
</reference>
<dbReference type="PANTHER" id="PTHR23140">
    <property type="entry name" value="RNA PROCESSING PROTEIN LD23810P"/>
    <property type="match status" value="1"/>
</dbReference>
<dbReference type="SMART" id="SM00648">
    <property type="entry name" value="SWAP"/>
    <property type="match status" value="1"/>
</dbReference>
<dbReference type="InterPro" id="IPR000504">
    <property type="entry name" value="RRM_dom"/>
</dbReference>
<dbReference type="InterPro" id="IPR012677">
    <property type="entry name" value="Nucleotide-bd_a/b_plait_sf"/>
</dbReference>
<dbReference type="InterPro" id="IPR035979">
    <property type="entry name" value="RBD_domain_sf"/>
</dbReference>
<feature type="compositionally biased region" description="Low complexity" evidence="3">
    <location>
        <begin position="141"/>
        <end position="150"/>
    </location>
</feature>
<keyword evidence="1 2" id="KW-0694">RNA-binding</keyword>
<dbReference type="Pfam" id="PF01805">
    <property type="entry name" value="Surp"/>
    <property type="match status" value="1"/>
</dbReference>
<feature type="region of interest" description="Disordered" evidence="3">
    <location>
        <begin position="127"/>
        <end position="169"/>
    </location>
</feature>
<protein>
    <submittedName>
        <fullName evidence="7">RNA binding protein protein</fullName>
    </submittedName>
</protein>
<evidence type="ECO:0000313" key="8">
    <source>
        <dbReference type="Proteomes" id="UP001057455"/>
    </source>
</evidence>
<dbReference type="SUPFAM" id="SSF109905">
    <property type="entry name" value="Surp module (SWAP domain)"/>
    <property type="match status" value="1"/>
</dbReference>
<dbReference type="SMART" id="SM00582">
    <property type="entry name" value="RPR"/>
    <property type="match status" value="1"/>
</dbReference>
<feature type="compositionally biased region" description="Polar residues" evidence="3">
    <location>
        <begin position="63"/>
        <end position="75"/>
    </location>
</feature>
<name>A0A9W5WU04_BABOV</name>
<feature type="domain" description="CID" evidence="6">
    <location>
        <begin position="405"/>
        <end position="550"/>
    </location>
</feature>
<dbReference type="CDD" id="cd00590">
    <property type="entry name" value="RRM_SF"/>
    <property type="match status" value="1"/>
</dbReference>
<dbReference type="InterPro" id="IPR000061">
    <property type="entry name" value="Surp"/>
</dbReference>
<gene>
    <name evidence="7" type="ORF">BaOVIS_008490</name>
</gene>
<dbReference type="GO" id="GO:0005634">
    <property type="term" value="C:nucleus"/>
    <property type="evidence" value="ECO:0007669"/>
    <property type="project" value="TreeGrafter"/>
</dbReference>
<dbReference type="PROSITE" id="PS51391">
    <property type="entry name" value="CID"/>
    <property type="match status" value="1"/>
</dbReference>
<dbReference type="PANTHER" id="PTHR23140:SF0">
    <property type="entry name" value="U2 SNRNP-ASSOCIATED SURP MOTIF-CONTAINING PROTEIN"/>
    <property type="match status" value="1"/>
</dbReference>
<dbReference type="GO" id="GO:0003723">
    <property type="term" value="F:RNA binding"/>
    <property type="evidence" value="ECO:0007669"/>
    <property type="project" value="UniProtKB-UniRule"/>
</dbReference>
<feature type="compositionally biased region" description="Acidic residues" evidence="3">
    <location>
        <begin position="755"/>
        <end position="767"/>
    </location>
</feature>
<accession>A0A9W5WU04</accession>
<organism evidence="7 8">
    <name type="scientific">Babesia ovis</name>
    <dbReference type="NCBI Taxonomy" id="5869"/>
    <lineage>
        <taxon>Eukaryota</taxon>
        <taxon>Sar</taxon>
        <taxon>Alveolata</taxon>
        <taxon>Apicomplexa</taxon>
        <taxon>Aconoidasida</taxon>
        <taxon>Piroplasmida</taxon>
        <taxon>Babesiidae</taxon>
        <taxon>Babesia</taxon>
    </lineage>
</organism>
<dbReference type="GO" id="GO:0006396">
    <property type="term" value="P:RNA processing"/>
    <property type="evidence" value="ECO:0007669"/>
    <property type="project" value="InterPro"/>
</dbReference>
<feature type="region of interest" description="Disordered" evidence="3">
    <location>
        <begin position="39"/>
        <end position="83"/>
    </location>
</feature>
<dbReference type="Gene3D" id="1.10.10.790">
    <property type="entry name" value="Surp module"/>
    <property type="match status" value="1"/>
</dbReference>
<feature type="compositionally biased region" description="Basic and acidic residues" evidence="3">
    <location>
        <begin position="155"/>
        <end position="166"/>
    </location>
</feature>
<evidence type="ECO:0000259" key="5">
    <source>
        <dbReference type="PROSITE" id="PS50128"/>
    </source>
</evidence>
<dbReference type="SMART" id="SM00360">
    <property type="entry name" value="RRM"/>
    <property type="match status" value="1"/>
</dbReference>
<dbReference type="Gene3D" id="1.25.40.90">
    <property type="match status" value="1"/>
</dbReference>
<dbReference type="EMBL" id="BLIY01000006">
    <property type="protein sequence ID" value="GFE53445.1"/>
    <property type="molecule type" value="Genomic_DNA"/>
</dbReference>
<evidence type="ECO:0000259" key="4">
    <source>
        <dbReference type="PROSITE" id="PS50102"/>
    </source>
</evidence>
<feature type="compositionally biased region" description="Low complexity" evidence="3">
    <location>
        <begin position="697"/>
        <end position="706"/>
    </location>
</feature>
<dbReference type="AlphaFoldDB" id="A0A9W5WU04"/>
<feature type="region of interest" description="Disordered" evidence="3">
    <location>
        <begin position="692"/>
        <end position="767"/>
    </location>
</feature>
<comment type="caution">
    <text evidence="7">The sequence shown here is derived from an EMBL/GenBank/DDBJ whole genome shotgun (WGS) entry which is preliminary data.</text>
</comment>
<feature type="compositionally biased region" description="Polar residues" evidence="3">
    <location>
        <begin position="731"/>
        <end position="741"/>
    </location>
</feature>
<dbReference type="InterPro" id="IPR008942">
    <property type="entry name" value="ENTH_VHS"/>
</dbReference>